<evidence type="ECO:0000313" key="4">
    <source>
        <dbReference type="Proteomes" id="UP000030765"/>
    </source>
</evidence>
<dbReference type="VEuPathDB" id="VectorBase:ASIC013138"/>
<dbReference type="EnsemblMetazoa" id="ASIC013138-RA">
    <property type="protein sequence ID" value="ASIC013138-PA"/>
    <property type="gene ID" value="ASIC013138"/>
</dbReference>
<reference evidence="3" key="2">
    <citation type="submission" date="2020-05" db="UniProtKB">
        <authorList>
            <consortium name="EnsemblMetazoa"/>
        </authorList>
    </citation>
    <scope>IDENTIFICATION</scope>
</reference>
<proteinExistence type="predicted"/>
<evidence type="ECO:0000313" key="3">
    <source>
        <dbReference type="EnsemblMetazoa" id="ASIC013138-PA"/>
    </source>
</evidence>
<dbReference type="EMBL" id="ATLV01020352">
    <property type="status" value="NOT_ANNOTATED_CDS"/>
    <property type="molecule type" value="Genomic_DNA"/>
</dbReference>
<name>A0A084W4N5_ANOSI</name>
<protein>
    <submittedName>
        <fullName evidence="2 3">Putative LicD family protein</fullName>
    </submittedName>
</protein>
<dbReference type="EMBL" id="KE525299">
    <property type="protein sequence ID" value="KFB45179.1"/>
    <property type="molecule type" value="Genomic_DNA"/>
</dbReference>
<gene>
    <name evidence="2" type="ORF">ZHAS_00013138</name>
</gene>
<keyword evidence="4" id="KW-1185">Reference proteome</keyword>
<dbReference type="Proteomes" id="UP000030765">
    <property type="component" value="Unassembled WGS sequence"/>
</dbReference>
<accession>A0A084W4N5</accession>
<organism evidence="2">
    <name type="scientific">Anopheles sinensis</name>
    <name type="common">Mosquito</name>
    <dbReference type="NCBI Taxonomy" id="74873"/>
    <lineage>
        <taxon>Eukaryota</taxon>
        <taxon>Metazoa</taxon>
        <taxon>Ecdysozoa</taxon>
        <taxon>Arthropoda</taxon>
        <taxon>Hexapoda</taxon>
        <taxon>Insecta</taxon>
        <taxon>Pterygota</taxon>
        <taxon>Neoptera</taxon>
        <taxon>Endopterygota</taxon>
        <taxon>Diptera</taxon>
        <taxon>Nematocera</taxon>
        <taxon>Culicoidea</taxon>
        <taxon>Culicidae</taxon>
        <taxon>Anophelinae</taxon>
        <taxon>Anopheles</taxon>
    </lineage>
</organism>
<feature type="region of interest" description="Disordered" evidence="1">
    <location>
        <begin position="122"/>
        <end position="150"/>
    </location>
</feature>
<dbReference type="AlphaFoldDB" id="A0A084W4N5"/>
<sequence length="150" mass="16868">MKTKCIAHRGIREMLLRVPYRTVKSVRINRIQAICCTRRALTETMGYLHAKHFTEHYFVGFSVDRTKTAPLHKSPSVSQTASLEDSCLTCLNSILPWLDNPWRFFGEYFPVPHVGNEIVSPFSNPKGSSDTTGPDPDDSPLGKLISDEST</sequence>
<reference evidence="2 4" key="1">
    <citation type="journal article" date="2014" name="BMC Genomics">
        <title>Genome sequence of Anopheles sinensis provides insight into genetics basis of mosquito competence for malaria parasites.</title>
        <authorList>
            <person name="Zhou D."/>
            <person name="Zhang D."/>
            <person name="Ding G."/>
            <person name="Shi L."/>
            <person name="Hou Q."/>
            <person name="Ye Y."/>
            <person name="Xu Y."/>
            <person name="Zhou H."/>
            <person name="Xiong C."/>
            <person name="Li S."/>
            <person name="Yu J."/>
            <person name="Hong S."/>
            <person name="Yu X."/>
            <person name="Zou P."/>
            <person name="Chen C."/>
            <person name="Chang X."/>
            <person name="Wang W."/>
            <person name="Lv Y."/>
            <person name="Sun Y."/>
            <person name="Ma L."/>
            <person name="Shen B."/>
            <person name="Zhu C."/>
        </authorList>
    </citation>
    <scope>NUCLEOTIDE SEQUENCE [LARGE SCALE GENOMIC DNA]</scope>
</reference>
<evidence type="ECO:0000256" key="1">
    <source>
        <dbReference type="SAM" id="MobiDB-lite"/>
    </source>
</evidence>
<evidence type="ECO:0000313" key="2">
    <source>
        <dbReference type="EMBL" id="KFB45179.1"/>
    </source>
</evidence>